<reference evidence="2" key="1">
    <citation type="journal article" date="2020" name="mSystems">
        <title>Genome- and Community-Level Interaction Insights into Carbon Utilization and Element Cycling Functions of Hydrothermarchaeota in Hydrothermal Sediment.</title>
        <authorList>
            <person name="Zhou Z."/>
            <person name="Liu Y."/>
            <person name="Xu W."/>
            <person name="Pan J."/>
            <person name="Luo Z.H."/>
            <person name="Li M."/>
        </authorList>
    </citation>
    <scope>NUCLEOTIDE SEQUENCE [LARGE SCALE GENOMIC DNA]</scope>
    <source>
        <strain evidence="2">HyVt-489</strain>
    </source>
</reference>
<accession>A0A7C3GCS7</accession>
<dbReference type="AlphaFoldDB" id="A0A7C3GCS7"/>
<keyword evidence="1" id="KW-1133">Transmembrane helix</keyword>
<dbReference type="InterPro" id="IPR010634">
    <property type="entry name" value="DUF1223"/>
</dbReference>
<name>A0A7C3GCS7_9PROT</name>
<dbReference type="PANTHER" id="PTHR36057:SF1">
    <property type="entry name" value="LIPOPROTEIN LIPID ATTACHMENT SITE-LIKE PROTEIN, PUTATIVE (DUF1223)-RELATED"/>
    <property type="match status" value="1"/>
</dbReference>
<proteinExistence type="predicted"/>
<keyword evidence="1" id="KW-0472">Membrane</keyword>
<sequence>MNISASSSLYKYVAVCAAMAMFAVVFAIGGSAAPSAAPSSTKIAAHTSPAVQPTTIVELFTSQGCASCPPANKFLATLLDDPNVLTLSYSIDYWDYLGWKDTFGKSEFSARQRTYGQQWGGRVYTPQMVVNGEAHSKKFTKRQLLKHRLPKAGSDPASYDIKIVQADDKIEVSIPPTNIPPKGAVDNAVTVSAVRYIPGLQTVSVKRGENKGRDLVLSNIVTQCDPIGTWNGAKEFSTQIDALATGEALVVLVQTEPGGPIVAAVQF</sequence>
<gene>
    <name evidence="2" type="ORF">ENJ46_05375</name>
</gene>
<protein>
    <submittedName>
        <fullName evidence="2">DUF1223 domain-containing protein</fullName>
    </submittedName>
</protein>
<evidence type="ECO:0000256" key="1">
    <source>
        <dbReference type="SAM" id="Phobius"/>
    </source>
</evidence>
<organism evidence="2">
    <name type="scientific">Hellea balneolensis</name>
    <dbReference type="NCBI Taxonomy" id="287478"/>
    <lineage>
        <taxon>Bacteria</taxon>
        <taxon>Pseudomonadati</taxon>
        <taxon>Pseudomonadota</taxon>
        <taxon>Alphaproteobacteria</taxon>
        <taxon>Maricaulales</taxon>
        <taxon>Robiginitomaculaceae</taxon>
        <taxon>Hellea</taxon>
    </lineage>
</organism>
<dbReference type="SUPFAM" id="SSF52833">
    <property type="entry name" value="Thioredoxin-like"/>
    <property type="match status" value="1"/>
</dbReference>
<keyword evidence="1" id="KW-0812">Transmembrane</keyword>
<comment type="caution">
    <text evidence="2">The sequence shown here is derived from an EMBL/GenBank/DDBJ whole genome shotgun (WGS) entry which is preliminary data.</text>
</comment>
<evidence type="ECO:0000313" key="2">
    <source>
        <dbReference type="EMBL" id="HFB55336.1"/>
    </source>
</evidence>
<dbReference type="InterPro" id="IPR036249">
    <property type="entry name" value="Thioredoxin-like_sf"/>
</dbReference>
<dbReference type="PANTHER" id="PTHR36057">
    <property type="match status" value="1"/>
</dbReference>
<dbReference type="Pfam" id="PF06764">
    <property type="entry name" value="DUF1223"/>
    <property type="match status" value="1"/>
</dbReference>
<feature type="transmembrane region" description="Helical" evidence="1">
    <location>
        <begin position="12"/>
        <end position="33"/>
    </location>
</feature>
<dbReference type="EMBL" id="DRMN01000349">
    <property type="protein sequence ID" value="HFB55336.1"/>
    <property type="molecule type" value="Genomic_DNA"/>
</dbReference>
<dbReference type="Proteomes" id="UP000886042">
    <property type="component" value="Unassembled WGS sequence"/>
</dbReference>